<keyword evidence="1" id="KW-0812">Transmembrane</keyword>
<name>A0AA43M811_9BURK</name>
<dbReference type="AlphaFoldDB" id="A0AA43M811"/>
<dbReference type="EMBL" id="JARXYA010000001">
    <property type="protein sequence ID" value="MDH6502937.1"/>
    <property type="molecule type" value="Genomic_DNA"/>
</dbReference>
<gene>
    <name evidence="2" type="ORF">M2127_000220</name>
</gene>
<protein>
    <submittedName>
        <fullName evidence="2">Uncharacterized protein</fullName>
    </submittedName>
</protein>
<accession>A0AA43M811</accession>
<organism evidence="2 3">
    <name type="scientific">Polynucleobacter sphagniphilus</name>
    <dbReference type="NCBI Taxonomy" id="1743169"/>
    <lineage>
        <taxon>Bacteria</taxon>
        <taxon>Pseudomonadati</taxon>
        <taxon>Pseudomonadota</taxon>
        <taxon>Betaproteobacteria</taxon>
        <taxon>Burkholderiales</taxon>
        <taxon>Burkholderiaceae</taxon>
        <taxon>Polynucleobacter</taxon>
    </lineage>
</organism>
<feature type="transmembrane region" description="Helical" evidence="1">
    <location>
        <begin position="21"/>
        <end position="45"/>
    </location>
</feature>
<dbReference type="Proteomes" id="UP001161160">
    <property type="component" value="Unassembled WGS sequence"/>
</dbReference>
<keyword evidence="3" id="KW-1185">Reference proteome</keyword>
<evidence type="ECO:0000313" key="3">
    <source>
        <dbReference type="Proteomes" id="UP001161160"/>
    </source>
</evidence>
<evidence type="ECO:0000313" key="2">
    <source>
        <dbReference type="EMBL" id="MDH6502937.1"/>
    </source>
</evidence>
<proteinExistence type="predicted"/>
<keyword evidence="1" id="KW-1133">Transmembrane helix</keyword>
<reference evidence="2" key="1">
    <citation type="submission" date="2023-04" db="EMBL/GenBank/DDBJ databases">
        <title>Genome Encyclopedia of Bacteria and Archaea VI: Functional Genomics of Type Strains.</title>
        <authorList>
            <person name="Whitman W."/>
        </authorList>
    </citation>
    <scope>NUCLEOTIDE SEQUENCE</scope>
    <source>
        <strain evidence="2">Enz.4-51</strain>
    </source>
</reference>
<sequence length="53" mass="5755">MKMFKPLTIDTTKPTKLQKKGFVGFVAPYLAYISKSGIGFVGFVAPSSRGKSK</sequence>
<keyword evidence="1" id="KW-0472">Membrane</keyword>
<comment type="caution">
    <text evidence="2">The sequence shown here is derived from an EMBL/GenBank/DDBJ whole genome shotgun (WGS) entry which is preliminary data.</text>
</comment>
<evidence type="ECO:0000256" key="1">
    <source>
        <dbReference type="SAM" id="Phobius"/>
    </source>
</evidence>